<dbReference type="Gramene" id="ONIVA01G01840.1">
    <property type="protein sequence ID" value="ONIVA01G01840.1"/>
    <property type="gene ID" value="ONIVA01G01840"/>
</dbReference>
<name>A0A0E0FFL6_ORYNI</name>
<dbReference type="AlphaFoldDB" id="A0A0E0FFL6"/>
<keyword evidence="2" id="KW-1185">Reference proteome</keyword>
<dbReference type="Proteomes" id="UP000006591">
    <property type="component" value="Chromosome 1"/>
</dbReference>
<protein>
    <submittedName>
        <fullName evidence="1">Uncharacterized protein</fullName>
    </submittedName>
</protein>
<reference evidence="1" key="2">
    <citation type="submission" date="2018-04" db="EMBL/GenBank/DDBJ databases">
        <title>OnivRS2 (Oryza nivara Reference Sequence Version 2).</title>
        <authorList>
            <person name="Zhang J."/>
            <person name="Kudrna D."/>
            <person name="Lee S."/>
            <person name="Talag J."/>
            <person name="Rajasekar S."/>
            <person name="Welchert J."/>
            <person name="Hsing Y.-I."/>
            <person name="Wing R.A."/>
        </authorList>
    </citation>
    <scope>NUCLEOTIDE SEQUENCE [LARGE SCALE GENOMIC DNA]</scope>
</reference>
<sequence>MQIVHNLLVSYDNYPSTGQQLRITRCGGGGGCSWGYVVWKAVDGVAAIASENQEFRIATGSTSRQLLIVRSAVEQLCTCTALLPPTGKKGAGNRWAPRGFPYEFCV</sequence>
<proteinExistence type="predicted"/>
<evidence type="ECO:0000313" key="2">
    <source>
        <dbReference type="Proteomes" id="UP000006591"/>
    </source>
</evidence>
<dbReference type="HOGENOM" id="CLU_2268096_0_0_1"/>
<organism evidence="1">
    <name type="scientific">Oryza nivara</name>
    <name type="common">Indian wild rice</name>
    <name type="synonym">Oryza sativa f. spontanea</name>
    <dbReference type="NCBI Taxonomy" id="4536"/>
    <lineage>
        <taxon>Eukaryota</taxon>
        <taxon>Viridiplantae</taxon>
        <taxon>Streptophyta</taxon>
        <taxon>Embryophyta</taxon>
        <taxon>Tracheophyta</taxon>
        <taxon>Spermatophyta</taxon>
        <taxon>Magnoliopsida</taxon>
        <taxon>Liliopsida</taxon>
        <taxon>Poales</taxon>
        <taxon>Poaceae</taxon>
        <taxon>BOP clade</taxon>
        <taxon>Oryzoideae</taxon>
        <taxon>Oryzeae</taxon>
        <taxon>Oryzinae</taxon>
        <taxon>Oryza</taxon>
    </lineage>
</organism>
<evidence type="ECO:0000313" key="1">
    <source>
        <dbReference type="EnsemblPlants" id="ONIVA01G01840.1"/>
    </source>
</evidence>
<accession>A0A0E0FFL6</accession>
<dbReference type="EnsemblPlants" id="ONIVA01G01840.1">
    <property type="protein sequence ID" value="ONIVA01G01840.1"/>
    <property type="gene ID" value="ONIVA01G01840"/>
</dbReference>
<reference evidence="1" key="1">
    <citation type="submission" date="2015-04" db="UniProtKB">
        <authorList>
            <consortium name="EnsemblPlants"/>
        </authorList>
    </citation>
    <scope>IDENTIFICATION</scope>
    <source>
        <strain evidence="1">SL10</strain>
    </source>
</reference>